<dbReference type="InterPro" id="IPR032675">
    <property type="entry name" value="LRR_dom_sf"/>
</dbReference>
<accession>A0A9P7CXU0</accession>
<evidence type="ECO:0000313" key="1">
    <source>
        <dbReference type="EMBL" id="KAG1768929.1"/>
    </source>
</evidence>
<proteinExistence type="predicted"/>
<dbReference type="EMBL" id="JABBWD010000076">
    <property type="protein sequence ID" value="KAG1768929.1"/>
    <property type="molecule type" value="Genomic_DNA"/>
</dbReference>
<organism evidence="1 2">
    <name type="scientific">Suillus placidus</name>
    <dbReference type="NCBI Taxonomy" id="48579"/>
    <lineage>
        <taxon>Eukaryota</taxon>
        <taxon>Fungi</taxon>
        <taxon>Dikarya</taxon>
        <taxon>Basidiomycota</taxon>
        <taxon>Agaricomycotina</taxon>
        <taxon>Agaricomycetes</taxon>
        <taxon>Agaricomycetidae</taxon>
        <taxon>Boletales</taxon>
        <taxon>Suillineae</taxon>
        <taxon>Suillaceae</taxon>
        <taxon>Suillus</taxon>
    </lineage>
</organism>
<dbReference type="SUPFAM" id="SSF52047">
    <property type="entry name" value="RNI-like"/>
    <property type="match status" value="1"/>
</dbReference>
<sequence>MHRALLIDDLLTSILQHVTSPTDLINFARTCSAVSDPPLNMLWREQPSLAPLIMCLPEDTWGIRKDHHIYFTREPLPMEWERVRINAFRIRQFIRNNRGSLLMRLPKLDSHVVQQLFALFAPTELFPNLYALQFDAVFNRLQCSSDFWLLRQFFSPMLEKLIFNVPSAAPAHEVEQLVGALAAEASGLRQLSISVHHGGAVCHFTLPRILERIPKLNRLDIGAVGMCPAMHSIANIQHWRALKYLSLMLQEESGTMGNSASIDMPLKLSVLERLILYAGRLRLCTSFLLQIATPRLACLKVEYCTRAFPEEVTAFMLSLETCCQTFANLERICVGHGFCCGPALHPLPSDVFRPLLKFTRLTYVEILAMGNYCLDDAFIGDAAVAWPGIRMLRFIAEHQTDTPTVTFSAILLFATRCTSLRTLQLNFDATQVPTPPYVPGGYTDLWLNQTALRELHVGHSQVATTALVPFLLAVVFPNLRDIKWHQTPGVDYDAWLHELQWGELAEVWRKVVSLQKTNPAMLASFRAVLLRYMLGQVALADEDGDGEEKGILRYMLNGMDDDDEGMGDSMSTS</sequence>
<comment type="caution">
    <text evidence="1">The sequence shown here is derived from an EMBL/GenBank/DDBJ whole genome shotgun (WGS) entry which is preliminary data.</text>
</comment>
<dbReference type="AlphaFoldDB" id="A0A9P7CXU0"/>
<dbReference type="Proteomes" id="UP000714275">
    <property type="component" value="Unassembled WGS sequence"/>
</dbReference>
<evidence type="ECO:0000313" key="2">
    <source>
        <dbReference type="Proteomes" id="UP000714275"/>
    </source>
</evidence>
<name>A0A9P7CXU0_9AGAM</name>
<protein>
    <recommendedName>
        <fullName evidence="3">F-box domain-containing protein</fullName>
    </recommendedName>
</protein>
<dbReference type="Gene3D" id="3.80.10.10">
    <property type="entry name" value="Ribonuclease Inhibitor"/>
    <property type="match status" value="1"/>
</dbReference>
<evidence type="ECO:0008006" key="3">
    <source>
        <dbReference type="Google" id="ProtNLM"/>
    </source>
</evidence>
<gene>
    <name evidence="1" type="ORF">EV702DRAFT_713857</name>
</gene>
<dbReference type="OrthoDB" id="3543113at2759"/>
<reference evidence="1" key="1">
    <citation type="journal article" date="2020" name="New Phytol.">
        <title>Comparative genomics reveals dynamic genome evolution in host specialist ectomycorrhizal fungi.</title>
        <authorList>
            <person name="Lofgren L.A."/>
            <person name="Nguyen N.H."/>
            <person name="Vilgalys R."/>
            <person name="Ruytinx J."/>
            <person name="Liao H.L."/>
            <person name="Branco S."/>
            <person name="Kuo A."/>
            <person name="LaButti K."/>
            <person name="Lipzen A."/>
            <person name="Andreopoulos W."/>
            <person name="Pangilinan J."/>
            <person name="Riley R."/>
            <person name="Hundley H."/>
            <person name="Na H."/>
            <person name="Barry K."/>
            <person name="Grigoriev I.V."/>
            <person name="Stajich J.E."/>
            <person name="Kennedy P.G."/>
        </authorList>
    </citation>
    <scope>NUCLEOTIDE SEQUENCE</scope>
    <source>
        <strain evidence="1">DOB743</strain>
    </source>
</reference>
<keyword evidence="2" id="KW-1185">Reference proteome</keyword>